<dbReference type="GO" id="GO:1901135">
    <property type="term" value="P:carbohydrate derivative metabolic process"/>
    <property type="evidence" value="ECO:0007669"/>
    <property type="project" value="InterPro"/>
</dbReference>
<keyword evidence="2" id="KW-0238">DNA-binding</keyword>
<dbReference type="EMBL" id="PDEM01000023">
    <property type="protein sequence ID" value="PHZ84668.1"/>
    <property type="molecule type" value="Genomic_DNA"/>
</dbReference>
<dbReference type="Pfam" id="PF01380">
    <property type="entry name" value="SIS"/>
    <property type="match status" value="1"/>
</dbReference>
<dbReference type="Proteomes" id="UP000229730">
    <property type="component" value="Unassembled WGS sequence"/>
</dbReference>
<evidence type="ECO:0000259" key="4">
    <source>
        <dbReference type="PROSITE" id="PS51071"/>
    </source>
</evidence>
<dbReference type="GO" id="GO:0003700">
    <property type="term" value="F:DNA-binding transcription factor activity"/>
    <property type="evidence" value="ECO:0007669"/>
    <property type="project" value="InterPro"/>
</dbReference>
<dbReference type="InterPro" id="IPR000281">
    <property type="entry name" value="HTH_RpiR"/>
</dbReference>
<keyword evidence="1" id="KW-0805">Transcription regulation</keyword>
<dbReference type="PANTHER" id="PTHR30514">
    <property type="entry name" value="GLUCOKINASE"/>
    <property type="match status" value="1"/>
</dbReference>
<dbReference type="InterPro" id="IPR035472">
    <property type="entry name" value="RpiR-like_SIS"/>
</dbReference>
<dbReference type="Gene3D" id="1.10.10.10">
    <property type="entry name" value="Winged helix-like DNA-binding domain superfamily/Winged helix DNA-binding domain"/>
    <property type="match status" value="1"/>
</dbReference>
<accession>A0A2G4YQS6</accession>
<organism evidence="6 7">
    <name type="scientific">Paremcibacter congregatus</name>
    <dbReference type="NCBI Taxonomy" id="2043170"/>
    <lineage>
        <taxon>Bacteria</taxon>
        <taxon>Pseudomonadati</taxon>
        <taxon>Pseudomonadota</taxon>
        <taxon>Alphaproteobacteria</taxon>
        <taxon>Emcibacterales</taxon>
        <taxon>Emcibacteraceae</taxon>
        <taxon>Paremcibacter</taxon>
    </lineage>
</organism>
<sequence>MQILWVKLMKDCLGEMQRSVREMSGNGRKLADFILNNASLLRDYSSQQLAEAVGVSQSSVVKFSQKLGYRGYPDLKLAVSEDLGRGGTTQSDLVQAGARTTPAMGGVFEDIARMKRDILNTIAELNQEEVLLDVVRVLEEAHRIQFVAAGGYSLLLKDFSLKLMIMGKSVIAESDLFLQKANLASMKRGDVLLAVSVSGQNSQIVDLAETAKEAGVTVISVTEYDVNPLSLCADLSLFLCSEEAVASQIEHVPHIAGRVALQHIIDALFLLLSNRNAHMRELLIDSRRASGHS</sequence>
<comment type="caution">
    <text evidence="6">The sequence shown here is derived from an EMBL/GenBank/DDBJ whole genome shotgun (WGS) entry which is preliminary data.</text>
</comment>
<dbReference type="CDD" id="cd05013">
    <property type="entry name" value="SIS_RpiR"/>
    <property type="match status" value="1"/>
</dbReference>
<keyword evidence="3" id="KW-0804">Transcription</keyword>
<dbReference type="Gene3D" id="3.40.50.10490">
    <property type="entry name" value="Glucose-6-phosphate isomerase like protein, domain 1"/>
    <property type="match status" value="1"/>
</dbReference>
<dbReference type="PANTHER" id="PTHR30514:SF17">
    <property type="entry name" value="HTH-TYPE TRANSCRIPTIONAL REGULATOR MURR"/>
    <property type="match status" value="1"/>
</dbReference>
<dbReference type="InterPro" id="IPR036388">
    <property type="entry name" value="WH-like_DNA-bd_sf"/>
</dbReference>
<reference evidence="6 7" key="1">
    <citation type="submission" date="2017-10" db="EMBL/GenBank/DDBJ databases">
        <title>Frigbacter circumglobatus gen. nov. sp. nov., isolated from sediment cultured in situ.</title>
        <authorList>
            <person name="Zhao Z."/>
        </authorList>
    </citation>
    <scope>NUCLEOTIDE SEQUENCE [LARGE SCALE GENOMIC DNA]</scope>
    <source>
        <strain evidence="6 7">ZYL</strain>
    </source>
</reference>
<name>A0A2G4YQS6_9PROT</name>
<proteinExistence type="predicted"/>
<dbReference type="Pfam" id="PF01418">
    <property type="entry name" value="HTH_6"/>
    <property type="match status" value="1"/>
</dbReference>
<dbReference type="PROSITE" id="PS51464">
    <property type="entry name" value="SIS"/>
    <property type="match status" value="1"/>
</dbReference>
<feature type="domain" description="HTH rpiR-type" evidence="4">
    <location>
        <begin position="10"/>
        <end position="86"/>
    </location>
</feature>
<dbReference type="InterPro" id="IPR009057">
    <property type="entry name" value="Homeodomain-like_sf"/>
</dbReference>
<dbReference type="AlphaFoldDB" id="A0A2G4YQS6"/>
<evidence type="ECO:0000313" key="7">
    <source>
        <dbReference type="Proteomes" id="UP000229730"/>
    </source>
</evidence>
<gene>
    <name evidence="6" type="ORF">CRD36_10280</name>
</gene>
<dbReference type="FunCoup" id="A0A2G4YQS6">
    <property type="interactions" value="60"/>
</dbReference>
<keyword evidence="7" id="KW-1185">Reference proteome</keyword>
<dbReference type="InParanoid" id="A0A2G4YQS6"/>
<evidence type="ECO:0000256" key="2">
    <source>
        <dbReference type="ARBA" id="ARBA00023125"/>
    </source>
</evidence>
<dbReference type="InterPro" id="IPR046348">
    <property type="entry name" value="SIS_dom_sf"/>
</dbReference>
<evidence type="ECO:0000256" key="3">
    <source>
        <dbReference type="ARBA" id="ARBA00023163"/>
    </source>
</evidence>
<feature type="domain" description="SIS" evidence="5">
    <location>
        <begin position="134"/>
        <end position="278"/>
    </location>
</feature>
<dbReference type="PROSITE" id="PS51071">
    <property type="entry name" value="HTH_RPIR"/>
    <property type="match status" value="1"/>
</dbReference>
<dbReference type="InterPro" id="IPR001347">
    <property type="entry name" value="SIS_dom"/>
</dbReference>
<evidence type="ECO:0000259" key="5">
    <source>
        <dbReference type="PROSITE" id="PS51464"/>
    </source>
</evidence>
<dbReference type="GO" id="GO:0003677">
    <property type="term" value="F:DNA binding"/>
    <property type="evidence" value="ECO:0007669"/>
    <property type="project" value="UniProtKB-KW"/>
</dbReference>
<dbReference type="SUPFAM" id="SSF46689">
    <property type="entry name" value="Homeodomain-like"/>
    <property type="match status" value="1"/>
</dbReference>
<evidence type="ECO:0000256" key="1">
    <source>
        <dbReference type="ARBA" id="ARBA00023015"/>
    </source>
</evidence>
<dbReference type="GO" id="GO:0097367">
    <property type="term" value="F:carbohydrate derivative binding"/>
    <property type="evidence" value="ECO:0007669"/>
    <property type="project" value="InterPro"/>
</dbReference>
<dbReference type="SUPFAM" id="SSF53697">
    <property type="entry name" value="SIS domain"/>
    <property type="match status" value="1"/>
</dbReference>
<protein>
    <submittedName>
        <fullName evidence="6">RpiR family transcriptional regulator</fullName>
    </submittedName>
</protein>
<evidence type="ECO:0000313" key="6">
    <source>
        <dbReference type="EMBL" id="PHZ84668.1"/>
    </source>
</evidence>
<dbReference type="InterPro" id="IPR047640">
    <property type="entry name" value="RpiR-like"/>
</dbReference>